<reference evidence="1" key="1">
    <citation type="submission" date="2020-10" db="EMBL/GenBank/DDBJ databases">
        <authorList>
            <person name="Castelo-Branco R."/>
            <person name="Eusebio N."/>
            <person name="Adriana R."/>
            <person name="Vieira A."/>
            <person name="Brugerolle De Fraissinette N."/>
            <person name="Rezende De Castro R."/>
            <person name="Schneider M.P."/>
            <person name="Vasconcelos V."/>
            <person name="Leao P.N."/>
        </authorList>
    </citation>
    <scope>NUCLEOTIDE SEQUENCE</scope>
    <source>
        <strain evidence="1">LEGE 07157</strain>
    </source>
</reference>
<organism evidence="1 2">
    <name type="scientific">Lusitaniella coriacea LEGE 07157</name>
    <dbReference type="NCBI Taxonomy" id="945747"/>
    <lineage>
        <taxon>Bacteria</taxon>
        <taxon>Bacillati</taxon>
        <taxon>Cyanobacteriota</taxon>
        <taxon>Cyanophyceae</taxon>
        <taxon>Spirulinales</taxon>
        <taxon>Lusitaniellaceae</taxon>
        <taxon>Lusitaniella</taxon>
    </lineage>
</organism>
<sequence>MADITMTELAAALPEGDSVRSWWEGSGGLPGDTTPVEFLIRTLHGAFLAAQAKNENLAEGEKISSYTSPAFTAVQSSADGILSYRATYALTGVAAANLDVVVTALQ</sequence>
<comment type="caution">
    <text evidence="1">The sequence shown here is derived from an EMBL/GenBank/DDBJ whole genome shotgun (WGS) entry which is preliminary data.</text>
</comment>
<evidence type="ECO:0000313" key="2">
    <source>
        <dbReference type="Proteomes" id="UP000654482"/>
    </source>
</evidence>
<dbReference type="RefSeq" id="WP_194032163.1">
    <property type="nucleotide sequence ID" value="NZ_JADEWZ010000077.1"/>
</dbReference>
<protein>
    <submittedName>
        <fullName evidence="1">Uncharacterized protein</fullName>
    </submittedName>
</protein>
<proteinExistence type="predicted"/>
<name>A0A8J7E6A9_9CYAN</name>
<gene>
    <name evidence="1" type="ORF">IQ249_24745</name>
</gene>
<keyword evidence="2" id="KW-1185">Reference proteome</keyword>
<evidence type="ECO:0000313" key="1">
    <source>
        <dbReference type="EMBL" id="MBE9119069.1"/>
    </source>
</evidence>
<dbReference type="EMBL" id="JADEWZ010000077">
    <property type="protein sequence ID" value="MBE9119069.1"/>
    <property type="molecule type" value="Genomic_DNA"/>
</dbReference>
<dbReference type="AlphaFoldDB" id="A0A8J7E6A9"/>
<dbReference type="Proteomes" id="UP000654482">
    <property type="component" value="Unassembled WGS sequence"/>
</dbReference>
<accession>A0A8J7E6A9</accession>